<reference evidence="3 4" key="1">
    <citation type="submission" date="2025-04" db="UniProtKB">
        <authorList>
            <consortium name="RefSeq"/>
        </authorList>
    </citation>
    <scope>IDENTIFICATION</scope>
    <source>
        <tissue evidence="3 4">Blood</tissue>
    </source>
</reference>
<dbReference type="AlphaFoldDB" id="A0AA97J5B5"/>
<evidence type="ECO:0000313" key="3">
    <source>
        <dbReference type="RefSeq" id="XP_054831328.1"/>
    </source>
</evidence>
<accession>A0AA97J5B5</accession>
<dbReference type="RefSeq" id="XP_054831331.1">
    <property type="nucleotide sequence ID" value="XM_054975356.1"/>
</dbReference>
<evidence type="ECO:0000313" key="5">
    <source>
        <dbReference type="RefSeq" id="XP_054831331.1"/>
    </source>
</evidence>
<dbReference type="GeneID" id="129326993"/>
<gene>
    <name evidence="3 4 5" type="primary">LOC129326993</name>
</gene>
<evidence type="ECO:0000256" key="1">
    <source>
        <dbReference type="SAM" id="MobiDB-lite"/>
    </source>
</evidence>
<feature type="region of interest" description="Disordered" evidence="1">
    <location>
        <begin position="80"/>
        <end position="109"/>
    </location>
</feature>
<dbReference type="RefSeq" id="XP_054831328.1">
    <property type="nucleotide sequence ID" value="XM_054975353.1"/>
</dbReference>
<feature type="compositionally biased region" description="Polar residues" evidence="1">
    <location>
        <begin position="87"/>
        <end position="108"/>
    </location>
</feature>
<dbReference type="Proteomes" id="UP001190640">
    <property type="component" value="Chromosome 4"/>
</dbReference>
<name>A0AA97J5B5_EUBMA</name>
<dbReference type="RefSeq" id="XP_054831330.1">
    <property type="nucleotide sequence ID" value="XM_054975355.1"/>
</dbReference>
<dbReference type="KEGG" id="emc:129326993"/>
<sequence>MDTPEEATSKPLIIAQMNKEAQCELVPVLAPQGFSKEDEDFFSGLSPEEAECLEYLLQTINTLEGEILQDDEGEERIAESLDAGDPPNSNVGANIQQSTSREASTTKPVSKMNMIKSFSEESIDIGLRRGSDPHYPKAKRSPALGSSYPTHFRKFDTIMRSGVNVQELRSRFLHHLDSSADVREPTEAAAARTIKQSGPLSRDQKSPRDEALRKLGLLRINASSPNANSPPVIVPGQHSQMPLTEGLNHEATLSGEPVDRQIIVTAQEQVIPP</sequence>
<evidence type="ECO:0000313" key="4">
    <source>
        <dbReference type="RefSeq" id="XP_054831330.1"/>
    </source>
</evidence>
<proteinExistence type="predicted"/>
<organism evidence="2 4">
    <name type="scientific">Eublepharis macularius</name>
    <name type="common">Leopard gecko</name>
    <name type="synonym">Cyrtodactylus macularius</name>
    <dbReference type="NCBI Taxonomy" id="481883"/>
    <lineage>
        <taxon>Eukaryota</taxon>
        <taxon>Metazoa</taxon>
        <taxon>Chordata</taxon>
        <taxon>Craniata</taxon>
        <taxon>Vertebrata</taxon>
        <taxon>Euteleostomi</taxon>
        <taxon>Lepidosauria</taxon>
        <taxon>Squamata</taxon>
        <taxon>Bifurcata</taxon>
        <taxon>Gekkota</taxon>
        <taxon>Eublepharidae</taxon>
        <taxon>Eublepharinae</taxon>
        <taxon>Eublepharis</taxon>
    </lineage>
</organism>
<protein>
    <submittedName>
        <fullName evidence="3 4">Uncharacterized protein LOC129326993</fullName>
    </submittedName>
</protein>
<keyword evidence="2" id="KW-1185">Reference proteome</keyword>
<feature type="region of interest" description="Disordered" evidence="1">
    <location>
        <begin position="183"/>
        <end position="208"/>
    </location>
</feature>
<evidence type="ECO:0000313" key="2">
    <source>
        <dbReference type="Proteomes" id="UP001190640"/>
    </source>
</evidence>